<comment type="caution">
    <text evidence="2">The sequence shown here is derived from an EMBL/GenBank/DDBJ whole genome shotgun (WGS) entry which is preliminary data.</text>
</comment>
<keyword evidence="3" id="KW-1185">Reference proteome</keyword>
<name>A0A9W6XED7_9STRA</name>
<proteinExistence type="predicted"/>
<dbReference type="OrthoDB" id="10532338at2759"/>
<dbReference type="AlphaFoldDB" id="A0A9W6XED7"/>
<accession>A0A9W6XED7</accession>
<organism evidence="2 3">
    <name type="scientific">Phytophthora fragariaefolia</name>
    <dbReference type="NCBI Taxonomy" id="1490495"/>
    <lineage>
        <taxon>Eukaryota</taxon>
        <taxon>Sar</taxon>
        <taxon>Stramenopiles</taxon>
        <taxon>Oomycota</taxon>
        <taxon>Peronosporomycetes</taxon>
        <taxon>Peronosporales</taxon>
        <taxon>Peronosporaceae</taxon>
        <taxon>Phytophthora</taxon>
    </lineage>
</organism>
<evidence type="ECO:0000313" key="2">
    <source>
        <dbReference type="EMBL" id="GMF37343.1"/>
    </source>
</evidence>
<sequence length="128" mass="14327">MGAMETSGSETIFRSSNRNGFGSTYVESRSADQQSLQTLLDQGKPSDEKTTPPLHFYSEAIRGETSLPQFVKDWLLEDIKCVGTHRGAFQEEGHRWSDFRYDEARQETVDRMVNKGVAPGHGGVSQEL</sequence>
<feature type="compositionally biased region" description="Polar residues" evidence="1">
    <location>
        <begin position="1"/>
        <end position="40"/>
    </location>
</feature>
<protein>
    <submittedName>
        <fullName evidence="2">Unnamed protein product</fullName>
    </submittedName>
</protein>
<dbReference type="EMBL" id="BSXT01001001">
    <property type="protein sequence ID" value="GMF37343.1"/>
    <property type="molecule type" value="Genomic_DNA"/>
</dbReference>
<evidence type="ECO:0000313" key="3">
    <source>
        <dbReference type="Proteomes" id="UP001165121"/>
    </source>
</evidence>
<evidence type="ECO:0000256" key="1">
    <source>
        <dbReference type="SAM" id="MobiDB-lite"/>
    </source>
</evidence>
<gene>
    <name evidence="2" type="ORF">Pfra01_001044500</name>
</gene>
<reference evidence="2" key="1">
    <citation type="submission" date="2023-04" db="EMBL/GenBank/DDBJ databases">
        <title>Phytophthora fragariaefolia NBRC 109709.</title>
        <authorList>
            <person name="Ichikawa N."/>
            <person name="Sato H."/>
            <person name="Tonouchi N."/>
        </authorList>
    </citation>
    <scope>NUCLEOTIDE SEQUENCE</scope>
    <source>
        <strain evidence="2">NBRC 109709</strain>
    </source>
</reference>
<feature type="region of interest" description="Disordered" evidence="1">
    <location>
        <begin position="1"/>
        <end position="53"/>
    </location>
</feature>
<dbReference type="Proteomes" id="UP001165121">
    <property type="component" value="Unassembled WGS sequence"/>
</dbReference>